<dbReference type="Proteomes" id="UP000426444">
    <property type="component" value="Chromosome"/>
</dbReference>
<dbReference type="AlphaFoldDB" id="A0A6I6DEG7"/>
<keyword evidence="2" id="KW-1185">Reference proteome</keyword>
<gene>
    <name evidence="1" type="ORF">SYNTR_0964</name>
</gene>
<evidence type="ECO:0000313" key="1">
    <source>
        <dbReference type="EMBL" id="QGT99557.1"/>
    </source>
</evidence>
<dbReference type="OrthoDB" id="9835947at2"/>
<protein>
    <submittedName>
        <fullName evidence="1">Uncharacterized protein</fullName>
    </submittedName>
</protein>
<organism evidence="1 2">
    <name type="scientific">Candidatus Syntrophocurvum alkaliphilum</name>
    <dbReference type="NCBI Taxonomy" id="2293317"/>
    <lineage>
        <taxon>Bacteria</taxon>
        <taxon>Bacillati</taxon>
        <taxon>Bacillota</taxon>
        <taxon>Clostridia</taxon>
        <taxon>Eubacteriales</taxon>
        <taxon>Syntrophomonadaceae</taxon>
        <taxon>Candidatus Syntrophocurvum</taxon>
    </lineage>
</organism>
<name>A0A6I6DEG7_9FIRM</name>
<sequence>MIQNEQKLMKLYDETASMIARIYYKGAIQEEEMIFLLNILEIIIQKDNVEIIDVLKKWWHTDLDDETNEIIKSTLLSTDFRDKESYSINIQIIKELIEK</sequence>
<reference evidence="2" key="1">
    <citation type="journal article" date="2019" name="Microbiology">
        <title>Complete Genome Sequence of an Uncultured Bacterium of the Candidate Phylum Bipolaricaulota.</title>
        <authorList>
            <person name="Kadnikov V.V."/>
            <person name="Mardanov A.V."/>
            <person name="Beletsky A.V."/>
            <person name="Frank Y.A."/>
            <person name="Karnachuk O.V."/>
            <person name="Ravin N.V."/>
        </authorList>
    </citation>
    <scope>NUCLEOTIDE SEQUENCE [LARGE SCALE GENOMIC DNA]</scope>
</reference>
<accession>A0A6I6DEG7</accession>
<evidence type="ECO:0000313" key="2">
    <source>
        <dbReference type="Proteomes" id="UP000426444"/>
    </source>
</evidence>
<proteinExistence type="predicted"/>
<dbReference type="KEGG" id="salq:SYNTR_0964"/>
<dbReference type="RefSeq" id="WP_156203438.1">
    <property type="nucleotide sequence ID" value="NZ_CP046457.1"/>
</dbReference>
<dbReference type="EMBL" id="CP046457">
    <property type="protein sequence ID" value="QGT99557.1"/>
    <property type="molecule type" value="Genomic_DNA"/>
</dbReference>